<proteinExistence type="predicted"/>
<organism evidence="1 2">
    <name type="scientific">Lacrimispora amygdalina</name>
    <dbReference type="NCBI Taxonomy" id="253257"/>
    <lineage>
        <taxon>Bacteria</taxon>
        <taxon>Bacillati</taxon>
        <taxon>Bacillota</taxon>
        <taxon>Clostridia</taxon>
        <taxon>Lachnospirales</taxon>
        <taxon>Lachnospiraceae</taxon>
        <taxon>Lacrimispora</taxon>
    </lineage>
</organism>
<keyword evidence="2" id="KW-1185">Reference proteome</keyword>
<name>A0ABQ5MA01_9FIRM</name>
<reference evidence="1 2" key="1">
    <citation type="journal article" date="2024" name="Int. J. Syst. Evol. Microbiol.">
        <title>Lacrimispora brassicae sp. nov. isolated from fermented cabbage, and proposal of Clostridium indicum Gundawar et al. 2019 and Clostridium methoxybenzovorans Mechichi et al. 1999 as heterotypic synonyms of Lacrimispora amygdalina (Parshina et al. 2003) Haas and Blanchard 2020 and Lacrimispora indolis (McClung and McCoy 1957) Haas and Blanchard 2020, respectively.</title>
        <authorList>
            <person name="Kobayashi H."/>
            <person name="Tanizawa Y."/>
            <person name="Sakamoto M."/>
            <person name="Ohkuma M."/>
            <person name="Tohno M."/>
        </authorList>
    </citation>
    <scope>NUCLEOTIDE SEQUENCE [LARGE SCALE GENOMIC DNA]</scope>
    <source>
        <strain evidence="1 2">DSM 12857</strain>
    </source>
</reference>
<sequence length="935" mass="109466">MGKPEKVERLINKINDGLSNHKEEFLIGLIEADDESYCELIDFAGALVNKSAYVLRDEKSAIISIALVLFAINEFQNGQFWNEFAARLEIDEAEAMKIGKKSFEDFCEKNGLYFHVGNKNKGYVTSILTHAILPNASMPKFFEFMHDLYFKDLEEDYIDAEVEELIQYMHRLFSKYLEDDDISLIVQGSKMTIANQHLPKAFRIAFVKAASVVAPIFERILFYINQSNYGDGIEYLENDRFDIHFEKHSYIIKERLIRSASRKQNAERFKKFQKAQYYYEQGKLYLQIPKQIIDSDYIESDIYLEVMGKGSVIHSEKVSLTKSRLFFKSEQATVCLPAFYSDLEFRLVSGYKTIYSSGDVLNREFIIFDLDGNEIRPKNLTDDTVKVITSAESEVLSDDAQIDTAYAANYRISTVFLNEESLLLIGDKVLSTNVAAIRNEMCTKRKYCGVTIKNSDKTIFDVYSDIPEIRLRIPYKKTVQDFILSINNKNYQLEDITDCELKLISDGSSDELGIFRIEDCIIKDNIPAHVVIREKGSNRIYLDESLFILRSLRYEFDQKYYYNEKVANIIRLEAENVEFHGASFPQKVNLRLDDNFRIKFEYNSVVYQLIVDIPVLRWRLGDLSSVSSRYNDIWWEKIKEQKLYIKFPHQFSSQLHVITGAAYEKIQGKKNGDEYKFSIEHLFQVKNQEPVTLGVLINGKEERITEIHFKPFIKDFSVSYYDKNNLIQGLYAQWKYIGSGALHVDIIYTPTRNVIKQYVVQDNDHLMDRDIELYYSEHEIEIYQLNEDDFFGGDAERNILVHESFIVGDPVIVCTKNKLLKGRHCISEDDKYELSNFYLKDIRFSRKRGLYEATGMYFIRDKYTGKEREWYFTNHNPFILKPIYVESDKLTFEILDKDEDGLIYDVKTKYVNPREEEHNVQRYKLIDTVELEIVK</sequence>
<dbReference type="EMBL" id="BRPJ01000074">
    <property type="protein sequence ID" value="GLB31647.1"/>
    <property type="molecule type" value="Genomic_DNA"/>
</dbReference>
<evidence type="ECO:0000313" key="2">
    <source>
        <dbReference type="Proteomes" id="UP001419084"/>
    </source>
</evidence>
<accession>A0ABQ5MA01</accession>
<dbReference type="RefSeq" id="WP_346065876.1">
    <property type="nucleotide sequence ID" value="NZ_BRPJ01000074.1"/>
</dbReference>
<dbReference type="Proteomes" id="UP001419084">
    <property type="component" value="Unassembled WGS sequence"/>
</dbReference>
<gene>
    <name evidence="1" type="ORF">LAD12857_35700</name>
</gene>
<comment type="caution">
    <text evidence="1">The sequence shown here is derived from an EMBL/GenBank/DDBJ whole genome shotgun (WGS) entry which is preliminary data.</text>
</comment>
<evidence type="ECO:0000313" key="1">
    <source>
        <dbReference type="EMBL" id="GLB31647.1"/>
    </source>
</evidence>
<protein>
    <submittedName>
        <fullName evidence="1">Uncharacterized protein</fullName>
    </submittedName>
</protein>